<gene>
    <name evidence="3" type="primary">LOC120058740</name>
</gene>
<dbReference type="KEGG" id="snh:120058740"/>
<dbReference type="Pfam" id="PF18658">
    <property type="entry name" value="zf-C2H2_12"/>
    <property type="match status" value="1"/>
</dbReference>
<dbReference type="InterPro" id="IPR040647">
    <property type="entry name" value="SPIN-DOC_Znf-C2H2"/>
</dbReference>
<name>A0A8U1ELR4_SALNM</name>
<dbReference type="SUPFAM" id="SSF53098">
    <property type="entry name" value="Ribonuclease H-like"/>
    <property type="match status" value="1"/>
</dbReference>
<evidence type="ECO:0000259" key="1">
    <source>
        <dbReference type="Pfam" id="PF18658"/>
    </source>
</evidence>
<proteinExistence type="predicted"/>
<protein>
    <submittedName>
        <fullName evidence="3">General transcription factor II-I repeat domain-containing protein 2-like</fullName>
    </submittedName>
</protein>
<organism evidence="2 3">
    <name type="scientific">Salvelinus namaycush</name>
    <name type="common">Lake trout</name>
    <name type="synonym">Salmo namaycush</name>
    <dbReference type="NCBI Taxonomy" id="8040"/>
    <lineage>
        <taxon>Eukaryota</taxon>
        <taxon>Metazoa</taxon>
        <taxon>Chordata</taxon>
        <taxon>Craniata</taxon>
        <taxon>Vertebrata</taxon>
        <taxon>Euteleostomi</taxon>
        <taxon>Actinopterygii</taxon>
        <taxon>Neopterygii</taxon>
        <taxon>Teleostei</taxon>
        <taxon>Protacanthopterygii</taxon>
        <taxon>Salmoniformes</taxon>
        <taxon>Salmonidae</taxon>
        <taxon>Salmoninae</taxon>
        <taxon>Salvelinus</taxon>
    </lineage>
</organism>
<dbReference type="PANTHER" id="PTHR45913">
    <property type="entry name" value="EPM2A-INTERACTING PROTEIN 1"/>
    <property type="match status" value="1"/>
</dbReference>
<feature type="domain" description="SPIN-DOC-like zinc-finger" evidence="1">
    <location>
        <begin position="46"/>
        <end position="104"/>
    </location>
</feature>
<reference evidence="3" key="1">
    <citation type="submission" date="2025-08" db="UniProtKB">
        <authorList>
            <consortium name="RefSeq"/>
        </authorList>
    </citation>
    <scope>IDENTIFICATION</scope>
    <source>
        <tissue evidence="3">White muscle</tissue>
    </source>
</reference>
<keyword evidence="2" id="KW-1185">Reference proteome</keyword>
<dbReference type="RefSeq" id="XP_038863409.1">
    <property type="nucleotide sequence ID" value="XM_039007481.1"/>
</dbReference>
<dbReference type="AlphaFoldDB" id="A0A8U1ELR4"/>
<sequence length="636" mass="72170">MLQTFEVLMCINCNEYFKDSVGSFTAARYPFPKIAKRKAENRSFLDKWEAEYLFTYVKDKPVCLVCGVNVAVSKEYNIRRHYETKHHDKYKDLDMTQRSQKVEEMKISLVSQQNMFKKATSQSEAAVKASYIVAAEIAKSARPFNEGEFVKKCMMKVCDLVCPEKKQAFSNVSLSRNTVADRTCDLATNLYDQLMEKGKDFVAFSLAVDESCDASDTAQLSVFIRGVDSNLCVTEELLGFKSMHGTTTGKEIFEEVSKCVTEIKLPWDKLVGLTTNGAPAMCGKKSGLVGMVREKMREENCAGELTVYHCIIHQESLCAKALKMEHVMTTVTQVVNFIRAKGLNHRQFTFFLEECGSEYADVPYHTEVRWLSRGKVLNRCFELREEICQFLETKGKDTAELREQKFLCELAFLCDISSHLDALNLQLQGRGRIITDMYAAVRAFKTKLCLWENQMLQGNPCHFPCCQTIKAQISTAVFPCAQFAEKLSVLAAEFSRRFADFDVQKCRFELLSNPFAVDVENAPTNIQMELIELQCNDTLKSKYDAVGAAQFPRFIPDTMPQLRTQAAQMLSMFGSTYLCEQLFSSMKMTKTTHRRRLTDEHLRSILRISSAQSLSPDIDELASKKRCQVSGLGTSD</sequence>
<dbReference type="PANTHER" id="PTHR45913:SF11">
    <property type="entry name" value="EPM2A-INTERACTING PROTEIN 1"/>
    <property type="match status" value="1"/>
</dbReference>
<dbReference type="InterPro" id="IPR012337">
    <property type="entry name" value="RNaseH-like_sf"/>
</dbReference>
<evidence type="ECO:0000313" key="3">
    <source>
        <dbReference type="RefSeq" id="XP_038863409.1"/>
    </source>
</evidence>
<dbReference type="GeneID" id="120058740"/>
<accession>A0A8U1ELR4</accession>
<dbReference type="Proteomes" id="UP000808372">
    <property type="component" value="Chromosome 14"/>
</dbReference>
<evidence type="ECO:0000313" key="2">
    <source>
        <dbReference type="Proteomes" id="UP000808372"/>
    </source>
</evidence>